<proteinExistence type="predicted"/>
<dbReference type="EMBL" id="BARS01030543">
    <property type="protein sequence ID" value="GAG23044.1"/>
    <property type="molecule type" value="Genomic_DNA"/>
</dbReference>
<keyword evidence="2 5" id="KW-0812">Transmembrane</keyword>
<name>X0VX85_9ZZZZ</name>
<dbReference type="GO" id="GO:0051205">
    <property type="term" value="P:protein insertion into membrane"/>
    <property type="evidence" value="ECO:0007669"/>
    <property type="project" value="TreeGrafter"/>
</dbReference>
<evidence type="ECO:0000256" key="2">
    <source>
        <dbReference type="ARBA" id="ARBA00022692"/>
    </source>
</evidence>
<dbReference type="PANTHER" id="PTHR12428:SF65">
    <property type="entry name" value="CYTOCHROME C OXIDASE ASSEMBLY PROTEIN COX18, MITOCHONDRIAL"/>
    <property type="match status" value="1"/>
</dbReference>
<protein>
    <recommendedName>
        <fullName evidence="6">Membrane insertase YidC/Oxa/ALB C-terminal domain-containing protein</fullName>
    </recommendedName>
</protein>
<feature type="transmembrane region" description="Helical" evidence="5">
    <location>
        <begin position="19"/>
        <end position="44"/>
    </location>
</feature>
<dbReference type="InterPro" id="IPR028055">
    <property type="entry name" value="YidC/Oxa/ALB_C"/>
</dbReference>
<dbReference type="AlphaFoldDB" id="X0VX85"/>
<dbReference type="InterPro" id="IPR001708">
    <property type="entry name" value="YidC/ALB3/OXA1/COX18"/>
</dbReference>
<evidence type="ECO:0000256" key="1">
    <source>
        <dbReference type="ARBA" id="ARBA00004141"/>
    </source>
</evidence>
<evidence type="ECO:0000313" key="7">
    <source>
        <dbReference type="EMBL" id="GAG23044.1"/>
    </source>
</evidence>
<dbReference type="PANTHER" id="PTHR12428">
    <property type="entry name" value="OXA1"/>
    <property type="match status" value="1"/>
</dbReference>
<sequence length="78" mass="9033">MDFGAIWDLIILRPVINSLIWLCSVLFSNFGLTIIAFTIIIRGLMYKLTAKQLRATKGMQELQPKMSELQQKYAKDKR</sequence>
<gene>
    <name evidence="7" type="ORF">S01H1_47634</name>
</gene>
<reference evidence="7" key="1">
    <citation type="journal article" date="2014" name="Front. Microbiol.">
        <title>High frequency of phylogenetically diverse reductive dehalogenase-homologous genes in deep subseafloor sedimentary metagenomes.</title>
        <authorList>
            <person name="Kawai M."/>
            <person name="Futagami T."/>
            <person name="Toyoda A."/>
            <person name="Takaki Y."/>
            <person name="Nishi S."/>
            <person name="Hori S."/>
            <person name="Arai W."/>
            <person name="Tsubouchi T."/>
            <person name="Morono Y."/>
            <person name="Uchiyama I."/>
            <person name="Ito T."/>
            <person name="Fujiyama A."/>
            <person name="Inagaki F."/>
            <person name="Takami H."/>
        </authorList>
    </citation>
    <scope>NUCLEOTIDE SEQUENCE</scope>
    <source>
        <strain evidence="7">Expedition CK06-06</strain>
    </source>
</reference>
<evidence type="ECO:0000256" key="3">
    <source>
        <dbReference type="ARBA" id="ARBA00022989"/>
    </source>
</evidence>
<evidence type="ECO:0000256" key="4">
    <source>
        <dbReference type="ARBA" id="ARBA00023136"/>
    </source>
</evidence>
<evidence type="ECO:0000256" key="5">
    <source>
        <dbReference type="SAM" id="Phobius"/>
    </source>
</evidence>
<accession>X0VX85</accession>
<evidence type="ECO:0000259" key="6">
    <source>
        <dbReference type="Pfam" id="PF02096"/>
    </source>
</evidence>
<feature type="domain" description="Membrane insertase YidC/Oxa/ALB C-terminal" evidence="6">
    <location>
        <begin position="30"/>
        <end position="77"/>
    </location>
</feature>
<feature type="non-terminal residue" evidence="7">
    <location>
        <position position="78"/>
    </location>
</feature>
<comment type="caution">
    <text evidence="7">The sequence shown here is derived from an EMBL/GenBank/DDBJ whole genome shotgun (WGS) entry which is preliminary data.</text>
</comment>
<dbReference type="GO" id="GO:0032977">
    <property type="term" value="F:membrane insertase activity"/>
    <property type="evidence" value="ECO:0007669"/>
    <property type="project" value="InterPro"/>
</dbReference>
<comment type="subcellular location">
    <subcellularLocation>
        <location evidence="1">Membrane</location>
        <topology evidence="1">Multi-pass membrane protein</topology>
    </subcellularLocation>
</comment>
<dbReference type="GO" id="GO:0005886">
    <property type="term" value="C:plasma membrane"/>
    <property type="evidence" value="ECO:0007669"/>
    <property type="project" value="TreeGrafter"/>
</dbReference>
<keyword evidence="4 5" id="KW-0472">Membrane</keyword>
<organism evidence="7">
    <name type="scientific">marine sediment metagenome</name>
    <dbReference type="NCBI Taxonomy" id="412755"/>
    <lineage>
        <taxon>unclassified sequences</taxon>
        <taxon>metagenomes</taxon>
        <taxon>ecological metagenomes</taxon>
    </lineage>
</organism>
<dbReference type="Pfam" id="PF02096">
    <property type="entry name" value="60KD_IMP"/>
    <property type="match status" value="1"/>
</dbReference>
<keyword evidence="3 5" id="KW-1133">Transmembrane helix</keyword>